<dbReference type="SUPFAM" id="SSF53137">
    <property type="entry name" value="Translational machinery components"/>
    <property type="match status" value="1"/>
</dbReference>
<dbReference type="Gene3D" id="3.30.420.60">
    <property type="entry name" value="eRF1 domain 2"/>
    <property type="match status" value="1"/>
</dbReference>
<keyword evidence="3" id="KW-1185">Reference proteome</keyword>
<protein>
    <recommendedName>
        <fullName evidence="4">Protein required for attachment to host cells</fullName>
    </recommendedName>
</protein>
<organism evidence="2 3">
    <name type="scientific">Paucihalobacter ruber</name>
    <dbReference type="NCBI Taxonomy" id="2567861"/>
    <lineage>
        <taxon>Bacteria</taxon>
        <taxon>Pseudomonadati</taxon>
        <taxon>Bacteroidota</taxon>
        <taxon>Flavobacteriia</taxon>
        <taxon>Flavobacteriales</taxon>
        <taxon>Flavobacteriaceae</taxon>
        <taxon>Paucihalobacter</taxon>
    </lineage>
</organism>
<dbReference type="InterPro" id="IPR042226">
    <property type="entry name" value="eFR1_2_sf"/>
</dbReference>
<dbReference type="Proteomes" id="UP000317332">
    <property type="component" value="Unassembled WGS sequence"/>
</dbReference>
<dbReference type="EMBL" id="VHIQ01000001">
    <property type="protein sequence ID" value="TPV35402.1"/>
    <property type="molecule type" value="Genomic_DNA"/>
</dbReference>
<evidence type="ECO:0000313" key="3">
    <source>
        <dbReference type="Proteomes" id="UP000317332"/>
    </source>
</evidence>
<feature type="region of interest" description="Disordered" evidence="1">
    <location>
        <begin position="34"/>
        <end position="65"/>
    </location>
</feature>
<evidence type="ECO:0008006" key="4">
    <source>
        <dbReference type="Google" id="ProtNLM"/>
    </source>
</evidence>
<dbReference type="AlphaFoldDB" id="A0A506PQB7"/>
<dbReference type="OrthoDB" id="594984at2"/>
<name>A0A506PQB7_9FLAO</name>
<comment type="caution">
    <text evidence="2">The sequence shown here is derived from an EMBL/GenBank/DDBJ whole genome shotgun (WGS) entry which is preliminary data.</text>
</comment>
<evidence type="ECO:0000256" key="1">
    <source>
        <dbReference type="SAM" id="MobiDB-lite"/>
    </source>
</evidence>
<gene>
    <name evidence="2" type="ORF">FJ651_00330</name>
</gene>
<sequence>MKKVTGIWIDKRTAKMLTLVEDTENFQTINSSIEEFRPKGGSGTRLKGGPQDVVQDSRYNEREKQQEKRFFKSITDVIDDSDSIVIFGPAEMGEKLYSEISESNPTLYKKISEVAPADSMTDNQVKAWIRNYFN</sequence>
<proteinExistence type="predicted"/>
<evidence type="ECO:0000313" key="2">
    <source>
        <dbReference type="EMBL" id="TPV35402.1"/>
    </source>
</evidence>
<reference evidence="2 3" key="1">
    <citation type="submission" date="2019-06" db="EMBL/GenBank/DDBJ databases">
        <title>Flavobacteriaceae Paucihalobacterium erythroidium CWB-1, complete genome.</title>
        <authorList>
            <person name="Wu S."/>
        </authorList>
    </citation>
    <scope>NUCLEOTIDE SEQUENCE [LARGE SCALE GENOMIC DNA]</scope>
    <source>
        <strain evidence="2 3">CWB-1</strain>
    </source>
</reference>
<accession>A0A506PQB7</accession>